<proteinExistence type="predicted"/>
<reference evidence="1" key="1">
    <citation type="journal article" date="2015" name="ISME J.">
        <title>Aquifer environment selects for microbial species cohorts in sediment and groundwater.</title>
        <authorList>
            <person name="Hug L.A."/>
            <person name="Thomas B.C."/>
            <person name="Brown C.T."/>
            <person name="Frischkorn K.R."/>
            <person name="Williams K.H."/>
            <person name="Tringe S.G."/>
            <person name="Banfield J.F."/>
        </authorList>
    </citation>
    <scope>NUCLEOTIDE SEQUENCE</scope>
</reference>
<protein>
    <submittedName>
        <fullName evidence="1">Uncharacterized protein</fullName>
    </submittedName>
</protein>
<organism evidence="1">
    <name type="scientific">uncultured Nitrospirae bacterium Rifle_16ft_4_minimus_4901</name>
    <dbReference type="NCBI Taxonomy" id="1665132"/>
    <lineage>
        <taxon>Bacteria</taxon>
        <taxon>Pseudomonadati</taxon>
        <taxon>Nitrospirota</taxon>
        <taxon>environmental samples</taxon>
    </lineage>
</organism>
<sequence length="42" mass="4991">MRDFLKKAALKGQPFRIKRKNYAFDYVRCPRSREGDTGKKTL</sequence>
<dbReference type="EMBL" id="KT007035">
    <property type="protein sequence ID" value="AKQ04316.1"/>
    <property type="molecule type" value="Genomic_DNA"/>
</dbReference>
<name>A0A0H4T8X2_9BACT</name>
<evidence type="ECO:0000313" key="1">
    <source>
        <dbReference type="EMBL" id="AKQ04316.1"/>
    </source>
</evidence>
<dbReference type="AlphaFoldDB" id="A0A0H4T8X2"/>
<accession>A0A0H4T8X2</accession>